<protein>
    <submittedName>
        <fullName evidence="1">Uncharacterized protein</fullName>
    </submittedName>
</protein>
<dbReference type="AlphaFoldDB" id="A0A8H2EBP6"/>
<comment type="caution">
    <text evidence="1">The sequence shown here is derived from an EMBL/GenBank/DDBJ whole genome shotgun (WGS) entry which is preliminary data.</text>
</comment>
<proteinExistence type="predicted"/>
<gene>
    <name evidence="1" type="ORF">EYR41_002012</name>
</gene>
<organism evidence="1 2">
    <name type="scientific">Orbilia oligospora</name>
    <name type="common">Nematode-trapping fungus</name>
    <name type="synonym">Arthrobotrys oligospora</name>
    <dbReference type="NCBI Taxonomy" id="2813651"/>
    <lineage>
        <taxon>Eukaryota</taxon>
        <taxon>Fungi</taxon>
        <taxon>Dikarya</taxon>
        <taxon>Ascomycota</taxon>
        <taxon>Pezizomycotina</taxon>
        <taxon>Orbiliomycetes</taxon>
        <taxon>Orbiliales</taxon>
        <taxon>Orbiliaceae</taxon>
        <taxon>Orbilia</taxon>
    </lineage>
</organism>
<evidence type="ECO:0000313" key="1">
    <source>
        <dbReference type="EMBL" id="TGJ75064.1"/>
    </source>
</evidence>
<sequence>MQGAADITAKRWFQGSPTSWSFLPGYRFSLVPAPQISDFKVVIGTNQDGLKIRWLDGYIPIRGTKLVGTEFIT</sequence>
<evidence type="ECO:0000313" key="2">
    <source>
        <dbReference type="Proteomes" id="UP000297595"/>
    </source>
</evidence>
<dbReference type="EMBL" id="SOZJ01000001">
    <property type="protein sequence ID" value="TGJ75064.1"/>
    <property type="molecule type" value="Genomic_DNA"/>
</dbReference>
<dbReference type="Proteomes" id="UP000297595">
    <property type="component" value="Unassembled WGS sequence"/>
</dbReference>
<accession>A0A8H2EBP6</accession>
<name>A0A8H2EBP6_ORBOL</name>
<reference evidence="1 2" key="1">
    <citation type="submission" date="2019-03" db="EMBL/GenBank/DDBJ databases">
        <title>Nematode-trapping fungi genome.</title>
        <authorList>
            <person name="Vidal-Diez De Ulzurrun G."/>
        </authorList>
    </citation>
    <scope>NUCLEOTIDE SEQUENCE [LARGE SCALE GENOMIC DNA]</scope>
    <source>
        <strain evidence="1 2">TWF154</strain>
    </source>
</reference>